<gene>
    <name evidence="1" type="ORF">PYR84_20475</name>
</gene>
<evidence type="ECO:0000313" key="2">
    <source>
        <dbReference type="Proteomes" id="UP001219066"/>
    </source>
</evidence>
<dbReference type="RefSeq" id="WP_277848707.1">
    <property type="nucleotide sequence ID" value="NZ_CP120956.1"/>
</dbReference>
<dbReference type="AlphaFoldDB" id="A0AAX3SGZ8"/>
<name>A0AAX3SGZ8_9BURK</name>
<protein>
    <submittedName>
        <fullName evidence="1">Uncharacterized protein</fullName>
    </submittedName>
</protein>
<evidence type="ECO:0000313" key="1">
    <source>
        <dbReference type="EMBL" id="WFF79307.1"/>
    </source>
</evidence>
<dbReference type="Proteomes" id="UP001219066">
    <property type="component" value="Chromosome"/>
</dbReference>
<proteinExistence type="predicted"/>
<sequence>MAKLYEIEIDKFQASIYISAIRSKRDIILIWMETIKFFLIHQQPIAEKVSAKLTIEVCETSRLYCQLESGRKIFSIAFPFSLSKEIDELLFFSREGVNIDSKISSEIISLINHSGVFEKQDFSSFIDPIFEYSEYSPEIWSLMRELMLAEDAYIRYDWDEKRQDGHNHPLHHLDICYSNAGTFKVGLPYQISREMLAEMLDKKTQCHYLRPAT</sequence>
<accession>A0AAX3SGZ8</accession>
<organism evidence="1 2">
    <name type="scientific">Delftia tsuruhatensis</name>
    <dbReference type="NCBI Taxonomy" id="180282"/>
    <lineage>
        <taxon>Bacteria</taxon>
        <taxon>Pseudomonadati</taxon>
        <taxon>Pseudomonadota</taxon>
        <taxon>Betaproteobacteria</taxon>
        <taxon>Burkholderiales</taxon>
        <taxon>Comamonadaceae</taxon>
        <taxon>Delftia</taxon>
    </lineage>
</organism>
<dbReference type="EMBL" id="CP120956">
    <property type="protein sequence ID" value="WFF79307.1"/>
    <property type="molecule type" value="Genomic_DNA"/>
</dbReference>
<reference evidence="1" key="1">
    <citation type="submission" date="2023-03" db="EMBL/GenBank/DDBJ databases">
        <title>Synergistic degradation of erythromycin by symbiotic bacteria Ery-6A and Ery-6B and application in simulated water remediation.</title>
        <authorList>
            <person name="Xu S."/>
        </authorList>
    </citation>
    <scope>NUCLEOTIDE SEQUENCE</scope>
    <source>
        <strain evidence="1">Ery-6A</strain>
    </source>
</reference>